<dbReference type="InterPro" id="IPR010905">
    <property type="entry name" value="Glyco_hydro_88"/>
</dbReference>
<sequence length="399" mass="45442">MKNILKSLALLSVILVLQSYNNNDSKPIKSIKKIVKASAEQYTFMNNSIYSKLNTKRMMPRTIKKNGETGLTGIYDWTSGFYPGSLWYLHLLTNDAKWEKLATEYTERLDSVQYWTENHDIGFMMECSYGNALKKAPSKAYDDVIVQTAKSLATRFHPKAGIIQSWNASKKWGCPVIVDNMMNLELLFHATKISGDSTYYTIAVSHANATMKNHFRPDYSSYHVLNYNPETGEVLGKYTHQGYADDSSWARGQAWGLYGFTLCYRETKDPKYLEQALHIADYIKNHPNLPKDNIPYWDYNAPLNNDTPRDASAAAITASALYELATFLDKKESKLYKNFANSIINSLSSPAYFAEPTTNNGFLLKHSVGSLPHNSEIDVPLNYADYYFLEALYRQKTLK</sequence>
<evidence type="ECO:0000256" key="4">
    <source>
        <dbReference type="PIRSR" id="PIRSR610905-2"/>
    </source>
</evidence>
<feature type="binding site" evidence="4">
    <location>
        <position position="239"/>
    </location>
    <ligand>
        <name>substrate</name>
    </ligand>
</feature>
<feature type="active site" description="Proton donor" evidence="3">
    <location>
        <position position="179"/>
    </location>
</feature>
<evidence type="ECO:0000256" key="3">
    <source>
        <dbReference type="PIRSR" id="PIRSR610905-1"/>
    </source>
</evidence>
<keyword evidence="6" id="KW-1185">Reference proteome</keyword>
<dbReference type="SUPFAM" id="SSF48208">
    <property type="entry name" value="Six-hairpin glycosidases"/>
    <property type="match status" value="1"/>
</dbReference>
<dbReference type="EMBL" id="JACVXC010000004">
    <property type="protein sequence ID" value="MBD0836181.1"/>
    <property type="molecule type" value="Genomic_DNA"/>
</dbReference>
<dbReference type="PANTHER" id="PTHR36845">
    <property type="entry name" value="HYDROLASE, PUTATIVE (AFU_ORTHOLOGUE AFUA_7G05090)-RELATED"/>
    <property type="match status" value="1"/>
</dbReference>
<evidence type="ECO:0000256" key="2">
    <source>
        <dbReference type="ARBA" id="ARBA00038358"/>
    </source>
</evidence>
<reference evidence="5" key="1">
    <citation type="journal article" date="2013" name="Int. J. Syst. Evol. Microbiol.">
        <title>Aestuariibaculum suncheonense gen. nov., sp. nov., a marine bacterium of the family Flavobacteriaceae isolated from a tidal flat and emended descriptions of the genera Gaetbulibacter and Tamlana.</title>
        <authorList>
            <person name="Jeong S.H."/>
            <person name="Park M.S."/>
            <person name="Jin H.M."/>
            <person name="Lee K."/>
            <person name="Park W."/>
            <person name="Jeon C.O."/>
        </authorList>
    </citation>
    <scope>NUCLEOTIDE SEQUENCE</scope>
    <source>
        <strain evidence="5">SC17</strain>
    </source>
</reference>
<dbReference type="Gene3D" id="1.50.10.10">
    <property type="match status" value="1"/>
</dbReference>
<feature type="binding site" evidence="4">
    <location>
        <position position="370"/>
    </location>
    <ligand>
        <name>substrate</name>
    </ligand>
</feature>
<gene>
    <name evidence="5" type="ORF">ICJ84_12085</name>
</gene>
<dbReference type="GO" id="GO:0052757">
    <property type="term" value="F:chondroitin hydrolase activity"/>
    <property type="evidence" value="ECO:0007669"/>
    <property type="project" value="TreeGrafter"/>
</dbReference>
<feature type="binding site" evidence="4">
    <location>
        <position position="179"/>
    </location>
    <ligand>
        <name>substrate</name>
    </ligand>
</feature>
<evidence type="ECO:0000313" key="6">
    <source>
        <dbReference type="Proteomes" id="UP000602057"/>
    </source>
</evidence>
<dbReference type="InterPro" id="IPR012341">
    <property type="entry name" value="6hp_glycosidase-like_sf"/>
</dbReference>
<name>A0A8J6QJY2_9FLAO</name>
<dbReference type="InterPro" id="IPR008928">
    <property type="entry name" value="6-hairpin_glycosidase_sf"/>
</dbReference>
<reference evidence="5" key="2">
    <citation type="submission" date="2020-09" db="EMBL/GenBank/DDBJ databases">
        <authorList>
            <person name="Wu Z."/>
        </authorList>
    </citation>
    <scope>NUCLEOTIDE SEQUENCE</scope>
    <source>
        <strain evidence="5">SC17</strain>
    </source>
</reference>
<feature type="active site" description="Nucleophile" evidence="3">
    <location>
        <position position="120"/>
    </location>
</feature>
<evidence type="ECO:0000256" key="1">
    <source>
        <dbReference type="ARBA" id="ARBA00022801"/>
    </source>
</evidence>
<feature type="binding site" evidence="4">
    <location>
        <position position="120"/>
    </location>
    <ligand>
        <name>substrate</name>
    </ligand>
</feature>
<dbReference type="Proteomes" id="UP000602057">
    <property type="component" value="Unassembled WGS sequence"/>
</dbReference>
<evidence type="ECO:0000313" key="5">
    <source>
        <dbReference type="EMBL" id="MBD0836181.1"/>
    </source>
</evidence>
<feature type="binding site" evidence="4">
    <location>
        <position position="255"/>
    </location>
    <ligand>
        <name>substrate</name>
    </ligand>
</feature>
<feature type="binding site" evidence="4">
    <location>
        <position position="251"/>
    </location>
    <ligand>
        <name>substrate</name>
    </ligand>
</feature>
<comment type="caution">
    <text evidence="5">The sequence shown here is derived from an EMBL/GenBank/DDBJ whole genome shotgun (WGS) entry which is preliminary data.</text>
</comment>
<proteinExistence type="inferred from homology"/>
<dbReference type="InterPro" id="IPR052369">
    <property type="entry name" value="UG_Glycosaminoglycan_Hydrolase"/>
</dbReference>
<dbReference type="Pfam" id="PF07470">
    <property type="entry name" value="Glyco_hydro_88"/>
    <property type="match status" value="1"/>
</dbReference>
<dbReference type="PANTHER" id="PTHR36845:SF1">
    <property type="entry name" value="HYDROLASE, PUTATIVE (AFU_ORTHOLOGUE AFUA_7G05090)-RELATED"/>
    <property type="match status" value="1"/>
</dbReference>
<organism evidence="5 6">
    <name type="scientific">Aestuariibaculum suncheonense</name>
    <dbReference type="NCBI Taxonomy" id="1028745"/>
    <lineage>
        <taxon>Bacteria</taxon>
        <taxon>Pseudomonadati</taxon>
        <taxon>Bacteroidota</taxon>
        <taxon>Flavobacteriia</taxon>
        <taxon>Flavobacteriales</taxon>
        <taxon>Flavobacteriaceae</taxon>
    </lineage>
</organism>
<protein>
    <submittedName>
        <fullName evidence="5">Glycoside hydrolase family 88 protein</fullName>
    </submittedName>
</protein>
<keyword evidence="1 5" id="KW-0378">Hydrolase</keyword>
<dbReference type="AlphaFoldDB" id="A0A8J6QJY2"/>
<accession>A0A8J6QJY2</accession>
<dbReference type="GO" id="GO:0000272">
    <property type="term" value="P:polysaccharide catabolic process"/>
    <property type="evidence" value="ECO:0007669"/>
    <property type="project" value="TreeGrafter"/>
</dbReference>
<comment type="similarity">
    <text evidence="2">Belongs to the glycosyl hydrolase 88 family.</text>
</comment>